<dbReference type="SUPFAM" id="SSF55874">
    <property type="entry name" value="ATPase domain of HSP90 chaperone/DNA topoisomerase II/histidine kinase"/>
    <property type="match status" value="1"/>
</dbReference>
<organism evidence="2 3">
    <name type="scientific">Zopfia rhizophila CBS 207.26</name>
    <dbReference type="NCBI Taxonomy" id="1314779"/>
    <lineage>
        <taxon>Eukaryota</taxon>
        <taxon>Fungi</taxon>
        <taxon>Dikarya</taxon>
        <taxon>Ascomycota</taxon>
        <taxon>Pezizomycotina</taxon>
        <taxon>Dothideomycetes</taxon>
        <taxon>Dothideomycetes incertae sedis</taxon>
        <taxon>Zopfiaceae</taxon>
        <taxon>Zopfia</taxon>
    </lineage>
</organism>
<evidence type="ECO:0000313" key="2">
    <source>
        <dbReference type="EMBL" id="KAF2188895.1"/>
    </source>
</evidence>
<dbReference type="InterPro" id="IPR052957">
    <property type="entry name" value="Auxin_embryo_med"/>
</dbReference>
<dbReference type="NCBIfam" id="NF047352">
    <property type="entry name" value="P_loop_sacsin"/>
    <property type="match status" value="1"/>
</dbReference>
<dbReference type="PANTHER" id="PTHR32387:SF0">
    <property type="entry name" value="PROTEIN NO VEIN"/>
    <property type="match status" value="1"/>
</dbReference>
<gene>
    <name evidence="2" type="ORF">K469DRAFT_748131</name>
</gene>
<evidence type="ECO:0000256" key="1">
    <source>
        <dbReference type="SAM" id="MobiDB-lite"/>
    </source>
</evidence>
<name>A0A6A6ECX1_9PEZI</name>
<keyword evidence="3" id="KW-1185">Reference proteome</keyword>
<dbReference type="InterPro" id="IPR036890">
    <property type="entry name" value="HATPase_C_sf"/>
</dbReference>
<dbReference type="OrthoDB" id="1262810at2759"/>
<evidence type="ECO:0008006" key="4">
    <source>
        <dbReference type="Google" id="ProtNLM"/>
    </source>
</evidence>
<protein>
    <recommendedName>
        <fullName evidence="4">Protein NO VEIN C-terminal domain-containing protein</fullName>
    </recommendedName>
</protein>
<evidence type="ECO:0000313" key="3">
    <source>
        <dbReference type="Proteomes" id="UP000800200"/>
    </source>
</evidence>
<sequence length="1516" mass="172345">MADSKREQARLFIKKLLIKNGGLSKEDREFLQREKPHILEAHENTRRKLGAATRTLATNLYAKDTRFVYELIQNAEDCDYSIAESVKETPCIQFTLDRSRIVIDSNEDGFSEKNIEAICSTGESTKTYKRGYIGEKGIGFKSVFKVAHKVHIQSEPFSFAFEYRQGDRDGGLGMVTPMNEEHLEVPEGIRTRMILHLLDGCDREALRKELVELPDTLLLFLRKLKSLSIKISLPGQPEVEWVYSIASKGVDENHVSIDKRVTTSNTPLTRHYWMTRRLFYDMPHDDSRKDIKEAEIVLAFPLDANDVPVIEDQHVFAFLPLRRAGYKFLIQSDFIAQASREDVFDSAWNNRLLWNITEVFLDNIDIFLKHDTLRHQWVRYIPIDSIADDFWGRLQRMIVDGVSNRHAFFSEANEGLWTPSSLTIVTEQYRDADGHPLLPDATTGGNRYISETYDQRLDLPILEKLGTECMKTARFLDRLKQDLARDGSRMRVMRSDPWHTKVANLLIRAARPKSYPKTVKTLPIVPLDNGQWVSPHNASIFYPTTGGVQIPTDLGLSLVDASALNNESRRNLFSQLGVTKRREMVLKDKMKFLRPEYYHMLEQCENRNGLSGIEWLQTFAQLKITLQLRRRDAVGERSFELEHIACHHSQFLLGVLEANWDQYPRTEICCWDEYFKSAKVPILQSAEARTLGSTYLPLPRLRAIAARLGLEEGFGFLQELENITDTTAGRWMFLERFGVGIEEDVSFWLKLLKQARNKESIGPEIVFDIYTNLQRFTGVQSTELLKEAFKQDVVFVPSPETLSTPSWTRLESCVWSGPAWFTFKVRLNAVKEYQSLYPLFNLGLKVADADLEDFLAYLAHIKDSQLFAKSKDAEAKVSHIYKQLYGKAKDADTVQFIRSRFDDGLVYNPNSQSWHNPSACVWAEDRIRLPGKVSLATIYTSQESFFCKVLAIPKPNLRMHIISLKQKALENPDRQQIFQEMLNICALKPTAEALKGLSGCNCLPVTLTSRQKKWVDHSSDFAIVDRREYAEIFDGKISMLDFSLEEVHSLRPFLLGLGLKDRYMSNAIREETAVCNGLLSQDLTNDLRRKAYAIFRYAAHLGSKRAEKEGSALHNTLQHMDVYISDDISKSVAIRQNNRDVTIQGDKALCHIDQQGDAIKLYVPRNKKTQQVCLARQLPITLLEHLGVERTTACAELGAIITASGLLVVDMLLQHAGIIEVEGVERPQDDDASETDLSENTVGSGTGAEEGNSLHSVDDSPPRTPTIANASDDPFLTPATSISDASPHVSERLDFYKELLDAVIRQAQALANLPNIRQTITAPGVCTNRIPSTSLAVSSAYAGERDFKIGAAGELFVFELLKGLGIPGFTQENWQSKIRAYVSVHEDYQNISNWPGRETADIVYRDRTSCLTRLLIEKGYLGESIWEGCTPTYYIEVKTTTSFLETPFFCSQAQYDRMERTQLDNDAPSDEIYLIARVFWLGDSGMGLKLYVDPATLRRDRELYFMTDKYSVTPTV</sequence>
<proteinExistence type="predicted"/>
<dbReference type="Gene3D" id="3.30.565.10">
    <property type="entry name" value="Histidine kinase-like ATPase, C-terminal domain"/>
    <property type="match status" value="1"/>
</dbReference>
<dbReference type="PANTHER" id="PTHR32387">
    <property type="entry name" value="WU:FJ29H11"/>
    <property type="match status" value="1"/>
</dbReference>
<reference evidence="2" key="1">
    <citation type="journal article" date="2020" name="Stud. Mycol.">
        <title>101 Dothideomycetes genomes: a test case for predicting lifestyles and emergence of pathogens.</title>
        <authorList>
            <person name="Haridas S."/>
            <person name="Albert R."/>
            <person name="Binder M."/>
            <person name="Bloem J."/>
            <person name="Labutti K."/>
            <person name="Salamov A."/>
            <person name="Andreopoulos B."/>
            <person name="Baker S."/>
            <person name="Barry K."/>
            <person name="Bills G."/>
            <person name="Bluhm B."/>
            <person name="Cannon C."/>
            <person name="Castanera R."/>
            <person name="Culley D."/>
            <person name="Daum C."/>
            <person name="Ezra D."/>
            <person name="Gonzalez J."/>
            <person name="Henrissat B."/>
            <person name="Kuo A."/>
            <person name="Liang C."/>
            <person name="Lipzen A."/>
            <person name="Lutzoni F."/>
            <person name="Magnuson J."/>
            <person name="Mondo S."/>
            <person name="Nolan M."/>
            <person name="Ohm R."/>
            <person name="Pangilinan J."/>
            <person name="Park H.-J."/>
            <person name="Ramirez L."/>
            <person name="Alfaro M."/>
            <person name="Sun H."/>
            <person name="Tritt A."/>
            <person name="Yoshinaga Y."/>
            <person name="Zwiers L.-H."/>
            <person name="Turgeon B."/>
            <person name="Goodwin S."/>
            <person name="Spatafora J."/>
            <person name="Crous P."/>
            <person name="Grigoriev I."/>
        </authorList>
    </citation>
    <scope>NUCLEOTIDE SEQUENCE</scope>
    <source>
        <strain evidence="2">CBS 207.26</strain>
    </source>
</reference>
<dbReference type="EMBL" id="ML994622">
    <property type="protein sequence ID" value="KAF2188895.1"/>
    <property type="molecule type" value="Genomic_DNA"/>
</dbReference>
<accession>A0A6A6ECX1</accession>
<feature type="region of interest" description="Disordered" evidence="1">
    <location>
        <begin position="1224"/>
        <end position="1283"/>
    </location>
</feature>
<dbReference type="Proteomes" id="UP000800200">
    <property type="component" value="Unassembled WGS sequence"/>
</dbReference>